<comment type="caution">
    <text evidence="1">The sequence shown here is derived from an EMBL/GenBank/DDBJ whole genome shotgun (WGS) entry which is preliminary data.</text>
</comment>
<proteinExistence type="predicted"/>
<dbReference type="AlphaFoldDB" id="A0A813JTM3"/>
<protein>
    <submittedName>
        <fullName evidence="1">Uncharacterized protein</fullName>
    </submittedName>
</protein>
<name>A0A813JTM3_POLGL</name>
<gene>
    <name evidence="1" type="ORF">PGLA2088_LOCUS24853</name>
</gene>
<accession>A0A813JTM3</accession>
<dbReference type="Proteomes" id="UP000626109">
    <property type="component" value="Unassembled WGS sequence"/>
</dbReference>
<dbReference type="EMBL" id="CAJNNW010026544">
    <property type="protein sequence ID" value="CAE8686182.1"/>
    <property type="molecule type" value="Genomic_DNA"/>
</dbReference>
<evidence type="ECO:0000313" key="2">
    <source>
        <dbReference type="Proteomes" id="UP000626109"/>
    </source>
</evidence>
<reference evidence="1" key="1">
    <citation type="submission" date="2021-02" db="EMBL/GenBank/DDBJ databases">
        <authorList>
            <person name="Dougan E. K."/>
            <person name="Rhodes N."/>
            <person name="Thang M."/>
            <person name="Chan C."/>
        </authorList>
    </citation>
    <scope>NUCLEOTIDE SEQUENCE</scope>
</reference>
<sequence>MDGAATLERCVLAAAGGGGGPQALIFDDSISACQRAEAMLNVLLQFCKHDPEAQCVLLCERRQLHSPDFADFARARQLQDDLAASEALQRIHIKYVHPPATAGALPPLVDILAALQNLPFAPTAVAVLGLAHLTSCAGAAMGSAASFGFNARPALLGTAAVDDQHFALAATLLVDAIEQAPWCPGKQHRCTALLGEVASSAETRLSLLGSIFDIVWSVRTAPRSATLVAQPLFATQQVVHVC</sequence>
<organism evidence="1 2">
    <name type="scientific">Polarella glacialis</name>
    <name type="common">Dinoflagellate</name>
    <dbReference type="NCBI Taxonomy" id="89957"/>
    <lineage>
        <taxon>Eukaryota</taxon>
        <taxon>Sar</taxon>
        <taxon>Alveolata</taxon>
        <taxon>Dinophyceae</taxon>
        <taxon>Suessiales</taxon>
        <taxon>Suessiaceae</taxon>
        <taxon>Polarella</taxon>
    </lineage>
</organism>
<evidence type="ECO:0000313" key="1">
    <source>
        <dbReference type="EMBL" id="CAE8686182.1"/>
    </source>
</evidence>